<protein>
    <submittedName>
        <fullName evidence="3">Methyltransferase, FkbM family</fullName>
    </submittedName>
</protein>
<dbReference type="SUPFAM" id="SSF53335">
    <property type="entry name" value="S-adenosyl-L-methionine-dependent methyltransferases"/>
    <property type="match status" value="1"/>
</dbReference>
<dbReference type="InterPro" id="IPR006342">
    <property type="entry name" value="FkbM_mtfrase"/>
</dbReference>
<keyword evidence="3" id="KW-0489">Methyltransferase</keyword>
<dbReference type="OrthoDB" id="9812600at2"/>
<sequence length="245" mass="27807">MLLRIKILISKLLVNNITGFLLFLFYKGTITFHGLKININYKIIRKKIAAALFFKTYESSEIRFIEKYLNNYSGTIIELGSSIGVMSSFISKNNPNSKILAFEADSRFIPIIQNNHKINNITNVSAFNEIIGVNGYEFFIGEDNTKGKIQKSNQNNSKNVNLNDILDRYKIDDDFVLISDIEGAEYFVLLNSDESVFKNCSMIIIELHDIEIDGNLITPETMIAKMKAFGFTIVDQYAGNIVAKK</sequence>
<dbReference type="GO" id="GO:0008168">
    <property type="term" value="F:methyltransferase activity"/>
    <property type="evidence" value="ECO:0007669"/>
    <property type="project" value="UniProtKB-KW"/>
</dbReference>
<keyword evidence="1" id="KW-0472">Membrane</keyword>
<dbReference type="RefSeq" id="WP_091463475.1">
    <property type="nucleotide sequence ID" value="NZ_FOEI01000001.1"/>
</dbReference>
<evidence type="ECO:0000313" key="4">
    <source>
        <dbReference type="Proteomes" id="UP000198648"/>
    </source>
</evidence>
<dbReference type="InterPro" id="IPR029063">
    <property type="entry name" value="SAM-dependent_MTases_sf"/>
</dbReference>
<name>A0A1H8YRU1_9FLAO</name>
<reference evidence="3 4" key="1">
    <citation type="submission" date="2016-10" db="EMBL/GenBank/DDBJ databases">
        <authorList>
            <person name="de Groot N.N."/>
        </authorList>
    </citation>
    <scope>NUCLEOTIDE SEQUENCE [LARGE SCALE GENOMIC DNA]</scope>
    <source>
        <strain evidence="3 4">DSM 27078</strain>
    </source>
</reference>
<evidence type="ECO:0000313" key="3">
    <source>
        <dbReference type="EMBL" id="SEP54762.1"/>
    </source>
</evidence>
<dbReference type="Pfam" id="PF05050">
    <property type="entry name" value="Methyltransf_21"/>
    <property type="match status" value="1"/>
</dbReference>
<dbReference type="STRING" id="1299341.SAMN05444005_10144"/>
<proteinExistence type="predicted"/>
<evidence type="ECO:0000259" key="2">
    <source>
        <dbReference type="Pfam" id="PF05050"/>
    </source>
</evidence>
<keyword evidence="1" id="KW-1133">Transmembrane helix</keyword>
<evidence type="ECO:0000256" key="1">
    <source>
        <dbReference type="SAM" id="Phobius"/>
    </source>
</evidence>
<dbReference type="Gene3D" id="3.40.50.150">
    <property type="entry name" value="Vaccinia Virus protein VP39"/>
    <property type="match status" value="1"/>
</dbReference>
<dbReference type="GO" id="GO:0032259">
    <property type="term" value="P:methylation"/>
    <property type="evidence" value="ECO:0007669"/>
    <property type="project" value="UniProtKB-KW"/>
</dbReference>
<keyword evidence="1" id="KW-0812">Transmembrane</keyword>
<accession>A0A1H8YRU1</accession>
<keyword evidence="3" id="KW-0808">Transferase</keyword>
<dbReference type="EMBL" id="FOEI01000001">
    <property type="protein sequence ID" value="SEP54762.1"/>
    <property type="molecule type" value="Genomic_DNA"/>
</dbReference>
<keyword evidence="4" id="KW-1185">Reference proteome</keyword>
<dbReference type="AlphaFoldDB" id="A0A1H8YRU1"/>
<gene>
    <name evidence="3" type="ORF">SAMN05444005_10144</name>
</gene>
<organism evidence="3 4">
    <name type="scientific">Flavobacterium urocaniciphilum</name>
    <dbReference type="NCBI Taxonomy" id="1299341"/>
    <lineage>
        <taxon>Bacteria</taxon>
        <taxon>Pseudomonadati</taxon>
        <taxon>Bacteroidota</taxon>
        <taxon>Flavobacteriia</taxon>
        <taxon>Flavobacteriales</taxon>
        <taxon>Flavobacteriaceae</taxon>
        <taxon>Flavobacterium</taxon>
    </lineage>
</organism>
<dbReference type="Proteomes" id="UP000198648">
    <property type="component" value="Unassembled WGS sequence"/>
</dbReference>
<feature type="transmembrane region" description="Helical" evidence="1">
    <location>
        <begin position="12"/>
        <end position="35"/>
    </location>
</feature>
<feature type="domain" description="Methyltransferase FkbM" evidence="2">
    <location>
        <begin position="82"/>
        <end position="231"/>
    </location>
</feature>
<dbReference type="NCBIfam" id="TIGR01444">
    <property type="entry name" value="fkbM_fam"/>
    <property type="match status" value="1"/>
</dbReference>